<dbReference type="InterPro" id="IPR036259">
    <property type="entry name" value="MFS_trans_sf"/>
</dbReference>
<comment type="caution">
    <text evidence="7">The sequence shown here is derived from an EMBL/GenBank/DDBJ whole genome shotgun (WGS) entry which is preliminary data.</text>
</comment>
<gene>
    <name evidence="7" type="ORF">K490DRAFT_41528</name>
</gene>
<feature type="transmembrane region" description="Helical" evidence="5">
    <location>
        <begin position="364"/>
        <end position="385"/>
    </location>
</feature>
<keyword evidence="8" id="KW-1185">Reference proteome</keyword>
<dbReference type="InterPro" id="IPR011701">
    <property type="entry name" value="MFS"/>
</dbReference>
<evidence type="ECO:0000313" key="8">
    <source>
        <dbReference type="Proteomes" id="UP000799776"/>
    </source>
</evidence>
<evidence type="ECO:0000259" key="6">
    <source>
        <dbReference type="PROSITE" id="PS50850"/>
    </source>
</evidence>
<dbReference type="GO" id="GO:0016020">
    <property type="term" value="C:membrane"/>
    <property type="evidence" value="ECO:0007669"/>
    <property type="project" value="UniProtKB-SubCell"/>
</dbReference>
<name>A0A9P4HY24_9PEZI</name>
<evidence type="ECO:0000256" key="2">
    <source>
        <dbReference type="ARBA" id="ARBA00022692"/>
    </source>
</evidence>
<feature type="transmembrane region" description="Helical" evidence="5">
    <location>
        <begin position="287"/>
        <end position="305"/>
    </location>
</feature>
<reference evidence="7" key="1">
    <citation type="journal article" date="2020" name="Stud. Mycol.">
        <title>101 Dothideomycetes genomes: a test case for predicting lifestyles and emergence of pathogens.</title>
        <authorList>
            <person name="Haridas S."/>
            <person name="Albert R."/>
            <person name="Binder M."/>
            <person name="Bloem J."/>
            <person name="Labutti K."/>
            <person name="Salamov A."/>
            <person name="Andreopoulos B."/>
            <person name="Baker S."/>
            <person name="Barry K."/>
            <person name="Bills G."/>
            <person name="Bluhm B."/>
            <person name="Cannon C."/>
            <person name="Castanera R."/>
            <person name="Culley D."/>
            <person name="Daum C."/>
            <person name="Ezra D."/>
            <person name="Gonzalez J."/>
            <person name="Henrissat B."/>
            <person name="Kuo A."/>
            <person name="Liang C."/>
            <person name="Lipzen A."/>
            <person name="Lutzoni F."/>
            <person name="Magnuson J."/>
            <person name="Mondo S."/>
            <person name="Nolan M."/>
            <person name="Ohm R."/>
            <person name="Pangilinan J."/>
            <person name="Park H.-J."/>
            <person name="Ramirez L."/>
            <person name="Alfaro M."/>
            <person name="Sun H."/>
            <person name="Tritt A."/>
            <person name="Yoshinaga Y."/>
            <person name="Zwiers L.-H."/>
            <person name="Turgeon B."/>
            <person name="Goodwin S."/>
            <person name="Spatafora J."/>
            <person name="Crous P."/>
            <person name="Grigoriev I."/>
        </authorList>
    </citation>
    <scope>NUCLEOTIDE SEQUENCE</scope>
    <source>
        <strain evidence="7">CBS 121410</strain>
    </source>
</reference>
<dbReference type="AlphaFoldDB" id="A0A9P4HY24"/>
<feature type="transmembrane region" description="Helical" evidence="5">
    <location>
        <begin position="325"/>
        <end position="343"/>
    </location>
</feature>
<feature type="transmembrane region" description="Helical" evidence="5">
    <location>
        <begin position="212"/>
        <end position="231"/>
    </location>
</feature>
<feature type="transmembrane region" description="Helical" evidence="5">
    <location>
        <begin position="87"/>
        <end position="107"/>
    </location>
</feature>
<evidence type="ECO:0000256" key="4">
    <source>
        <dbReference type="ARBA" id="ARBA00023136"/>
    </source>
</evidence>
<dbReference type="InterPro" id="IPR020846">
    <property type="entry name" value="MFS_dom"/>
</dbReference>
<dbReference type="Proteomes" id="UP000799776">
    <property type="component" value="Unassembled WGS sequence"/>
</dbReference>
<dbReference type="PROSITE" id="PS50850">
    <property type="entry name" value="MFS"/>
    <property type="match status" value="1"/>
</dbReference>
<feature type="domain" description="Major facilitator superfamily (MFS) profile" evidence="6">
    <location>
        <begin position="53"/>
        <end position="486"/>
    </location>
</feature>
<feature type="transmembrane region" description="Helical" evidence="5">
    <location>
        <begin position="119"/>
        <end position="138"/>
    </location>
</feature>
<dbReference type="GO" id="GO:0022857">
    <property type="term" value="F:transmembrane transporter activity"/>
    <property type="evidence" value="ECO:0007669"/>
    <property type="project" value="InterPro"/>
</dbReference>
<keyword evidence="4 5" id="KW-0472">Membrane</keyword>
<organism evidence="7 8">
    <name type="scientific">Saccharata proteae CBS 121410</name>
    <dbReference type="NCBI Taxonomy" id="1314787"/>
    <lineage>
        <taxon>Eukaryota</taxon>
        <taxon>Fungi</taxon>
        <taxon>Dikarya</taxon>
        <taxon>Ascomycota</taxon>
        <taxon>Pezizomycotina</taxon>
        <taxon>Dothideomycetes</taxon>
        <taxon>Dothideomycetes incertae sedis</taxon>
        <taxon>Botryosphaeriales</taxon>
        <taxon>Saccharataceae</taxon>
        <taxon>Saccharata</taxon>
    </lineage>
</organism>
<accession>A0A9P4HY24</accession>
<evidence type="ECO:0000313" key="7">
    <source>
        <dbReference type="EMBL" id="KAF2087666.1"/>
    </source>
</evidence>
<dbReference type="Gene3D" id="1.20.1250.20">
    <property type="entry name" value="MFS general substrate transporter like domains"/>
    <property type="match status" value="1"/>
</dbReference>
<feature type="transmembrane region" description="Helical" evidence="5">
    <location>
        <begin position="50"/>
        <end position="75"/>
    </location>
</feature>
<evidence type="ECO:0000256" key="1">
    <source>
        <dbReference type="ARBA" id="ARBA00004141"/>
    </source>
</evidence>
<dbReference type="Pfam" id="PF07690">
    <property type="entry name" value="MFS_1"/>
    <property type="match status" value="1"/>
</dbReference>
<protein>
    <submittedName>
        <fullName evidence="7">MFS multidrug transporter</fullName>
    </submittedName>
</protein>
<dbReference type="EMBL" id="ML978719">
    <property type="protein sequence ID" value="KAF2087666.1"/>
    <property type="molecule type" value="Genomic_DNA"/>
</dbReference>
<evidence type="ECO:0000256" key="3">
    <source>
        <dbReference type="ARBA" id="ARBA00022989"/>
    </source>
</evidence>
<proteinExistence type="predicted"/>
<keyword evidence="3 5" id="KW-1133">Transmembrane helix</keyword>
<feature type="transmembrane region" description="Helical" evidence="5">
    <location>
        <begin position="144"/>
        <end position="168"/>
    </location>
</feature>
<feature type="transmembrane region" description="Helical" evidence="5">
    <location>
        <begin position="459"/>
        <end position="479"/>
    </location>
</feature>
<comment type="subcellular location">
    <subcellularLocation>
        <location evidence="1">Membrane</location>
        <topology evidence="1">Multi-pass membrane protein</topology>
    </subcellularLocation>
</comment>
<dbReference type="PANTHER" id="PTHR23502:SF157">
    <property type="entry name" value="MAJOR FACILITATOR SUPERFAMILY (MFS) PROFILE DOMAIN-CONTAINING PROTEIN-RELATED"/>
    <property type="match status" value="1"/>
</dbReference>
<keyword evidence="2 5" id="KW-0812">Transmembrane</keyword>
<dbReference type="SUPFAM" id="SSF103473">
    <property type="entry name" value="MFS general substrate transporter"/>
    <property type="match status" value="1"/>
</dbReference>
<dbReference type="OrthoDB" id="5410178at2759"/>
<dbReference type="PANTHER" id="PTHR23502">
    <property type="entry name" value="MAJOR FACILITATOR SUPERFAMILY"/>
    <property type="match status" value="1"/>
</dbReference>
<feature type="transmembrane region" description="Helical" evidence="5">
    <location>
        <begin position="391"/>
        <end position="410"/>
    </location>
</feature>
<evidence type="ECO:0000256" key="5">
    <source>
        <dbReference type="SAM" id="Phobius"/>
    </source>
</evidence>
<sequence length="513" mass="56534">MEKKVPSSKHEQVLQDFLDEHGLKVGSDRYVRWQPSSVHHPRNWQWQRKCFDIGLIMFLEMFMSCTSTVGTAVSARAHLEYGIGETLGNFVFTSIYLLGEAIGGMLLPPISETFGRKSIYAFATLLHCAFDVVIAAVPSSANGALASVIIGRLLSGIAGSTPATVAPGSLEDIYSPAHRVWGVFAWTTASNVGVLLGPIYSSYIVARLGWRWVFWIAAIVNGITFFFSLALRESRTTLLLQQKLVHLIEKTGDKTLRIQNPDEILSFRNFFQDTLFRPTRLLFTEPIVMLCSALNAISFAMIYGLTEALTVVYEQFGFDAKTSSLAFIPITIGLFICIPARILDDRRLCRLTKAQVDITPEAKIRSFAFAVPALAIGLWAFAWTIPPIVHIHWIVSMLALVPVGFAINDLDTVLCGYLADSYCLYAASAFSALSLLRSVLAAAFPLFAGTMYRGLGSNAAASIFAAIATLFCVSPFVLLRYGKKLRERSEFAQYSMRMAEASFSSGDTIVEQT</sequence>
<feature type="transmembrane region" description="Helical" evidence="5">
    <location>
        <begin position="422"/>
        <end position="447"/>
    </location>
</feature>
<feature type="transmembrane region" description="Helical" evidence="5">
    <location>
        <begin position="180"/>
        <end position="200"/>
    </location>
</feature>